<reference evidence="1" key="1">
    <citation type="journal article" date="2014" name="Front. Microbiol.">
        <title>High frequency of phylogenetically diverse reductive dehalogenase-homologous genes in deep subseafloor sedimentary metagenomes.</title>
        <authorList>
            <person name="Kawai M."/>
            <person name="Futagami T."/>
            <person name="Toyoda A."/>
            <person name="Takaki Y."/>
            <person name="Nishi S."/>
            <person name="Hori S."/>
            <person name="Arai W."/>
            <person name="Tsubouchi T."/>
            <person name="Morono Y."/>
            <person name="Uchiyama I."/>
            <person name="Ito T."/>
            <person name="Fujiyama A."/>
            <person name="Inagaki F."/>
            <person name="Takami H."/>
        </authorList>
    </citation>
    <scope>NUCLEOTIDE SEQUENCE</scope>
    <source>
        <strain evidence="1">Expedition CK06-06</strain>
    </source>
</reference>
<accession>X0U3F8</accession>
<dbReference type="EMBL" id="BARS01007428">
    <property type="protein sequence ID" value="GAF82980.1"/>
    <property type="molecule type" value="Genomic_DNA"/>
</dbReference>
<proteinExistence type="predicted"/>
<evidence type="ECO:0000313" key="1">
    <source>
        <dbReference type="EMBL" id="GAF82980.1"/>
    </source>
</evidence>
<sequence length="179" mass="19887">MELLTQAEQRIKELIEKTDNHIVEMRLEEVSLHTSGYKEDGYDEVALIALGNWNSVGSRADPEEEEDRTLCDLGDWLVKLGAEIEWNDEWRTCDDCAGLVRTSPNGYGWEPGYVRLGEGHDCYCHACVKASHTGEYLSSLEAEHTKAVSGAMGIDLAEHGYVKLNEEAFEAGLHAGQDA</sequence>
<protein>
    <submittedName>
        <fullName evidence="1">Uncharacterized protein</fullName>
    </submittedName>
</protein>
<name>X0U3F8_9ZZZZ</name>
<organism evidence="1">
    <name type="scientific">marine sediment metagenome</name>
    <dbReference type="NCBI Taxonomy" id="412755"/>
    <lineage>
        <taxon>unclassified sequences</taxon>
        <taxon>metagenomes</taxon>
        <taxon>ecological metagenomes</taxon>
    </lineage>
</organism>
<dbReference type="AlphaFoldDB" id="X0U3F8"/>
<comment type="caution">
    <text evidence="1">The sequence shown here is derived from an EMBL/GenBank/DDBJ whole genome shotgun (WGS) entry which is preliminary data.</text>
</comment>
<gene>
    <name evidence="1" type="ORF">S01H1_14299</name>
</gene>
<feature type="non-terminal residue" evidence="1">
    <location>
        <position position="179"/>
    </location>
</feature>